<dbReference type="Proteomes" id="UP000215506">
    <property type="component" value="Unassembled WGS sequence"/>
</dbReference>
<accession>A0A231GYJ1</accession>
<protein>
    <recommendedName>
        <fullName evidence="1">HTH cro/C1-type domain-containing protein</fullName>
    </recommendedName>
</protein>
<dbReference type="PANTHER" id="PTHR35010">
    <property type="entry name" value="BLL4672 PROTEIN-RELATED"/>
    <property type="match status" value="1"/>
</dbReference>
<dbReference type="PANTHER" id="PTHR35010:SF4">
    <property type="entry name" value="BLL5781 PROTEIN"/>
    <property type="match status" value="1"/>
</dbReference>
<evidence type="ECO:0000313" key="3">
    <source>
        <dbReference type="Proteomes" id="UP000215506"/>
    </source>
</evidence>
<comment type="caution">
    <text evidence="2">The sequence shown here is derived from an EMBL/GenBank/DDBJ whole genome shotgun (WGS) entry which is preliminary data.</text>
</comment>
<dbReference type="Pfam" id="PF17765">
    <property type="entry name" value="MLTR_LBD"/>
    <property type="match status" value="1"/>
</dbReference>
<dbReference type="Gene3D" id="1.10.260.40">
    <property type="entry name" value="lambda repressor-like DNA-binding domains"/>
    <property type="match status" value="1"/>
</dbReference>
<evidence type="ECO:0000313" key="2">
    <source>
        <dbReference type="EMBL" id="OXR41659.1"/>
    </source>
</evidence>
<name>A0A231GYJ1_9NOCA</name>
<dbReference type="EMBL" id="NGAF01000018">
    <property type="protein sequence ID" value="OXR41659.1"/>
    <property type="molecule type" value="Genomic_DNA"/>
</dbReference>
<dbReference type="PROSITE" id="PS50943">
    <property type="entry name" value="HTH_CROC1"/>
    <property type="match status" value="1"/>
</dbReference>
<proteinExistence type="predicted"/>
<dbReference type="SUPFAM" id="SSF47413">
    <property type="entry name" value="lambda repressor-like DNA-binding domains"/>
    <property type="match status" value="1"/>
</dbReference>
<dbReference type="InterPro" id="IPR010982">
    <property type="entry name" value="Lambda_DNA-bd_dom_sf"/>
</dbReference>
<dbReference type="GO" id="GO:0003677">
    <property type="term" value="F:DNA binding"/>
    <property type="evidence" value="ECO:0007669"/>
    <property type="project" value="InterPro"/>
</dbReference>
<dbReference type="AlphaFoldDB" id="A0A231GYJ1"/>
<feature type="domain" description="HTH cro/C1-type" evidence="1">
    <location>
        <begin position="10"/>
        <end position="64"/>
    </location>
</feature>
<dbReference type="Pfam" id="PF13560">
    <property type="entry name" value="HTH_31"/>
    <property type="match status" value="1"/>
</dbReference>
<sequence length="266" mass="29515">MPTHTAGDLLRHWRRTRRLSQLELAGRAETSTRHLSFVETGRSTPSRQLILHLSEELDIPLRERNRMLLAAGYAPVYAEPGLDTPTMAPVRTAMRQILTGYEPYPALAVDAQWNMVDANSGVALFLDGIPADLLTPPVNALRLSLHPQGLAPRILNLAQWRGHLFERVDRQIEATGSADLAALRSELLGYPGGRDDPGLPEPDQAVVPLRLRHHDGERGDIELDFISTMTIFGSPMNVTVAELAIESFLPASPETAEFLRRRSQLE</sequence>
<dbReference type="InterPro" id="IPR001387">
    <property type="entry name" value="Cro/C1-type_HTH"/>
</dbReference>
<gene>
    <name evidence="2" type="ORF">B7C42_06300</name>
</gene>
<reference evidence="2 3" key="1">
    <citation type="submission" date="2017-07" db="EMBL/GenBank/DDBJ databases">
        <title>First draft Genome Sequence of Nocardia cerradoensis isolated from human infection.</title>
        <authorList>
            <person name="Carrasco G."/>
        </authorList>
    </citation>
    <scope>NUCLEOTIDE SEQUENCE [LARGE SCALE GENOMIC DNA]</scope>
    <source>
        <strain evidence="2 3">CNM20130759</strain>
    </source>
</reference>
<dbReference type="SMART" id="SM00530">
    <property type="entry name" value="HTH_XRE"/>
    <property type="match status" value="1"/>
</dbReference>
<dbReference type="InterPro" id="IPR041413">
    <property type="entry name" value="MLTR_LBD"/>
</dbReference>
<organism evidence="2 3">
    <name type="scientific">Nocardia cerradoensis</name>
    <dbReference type="NCBI Taxonomy" id="85688"/>
    <lineage>
        <taxon>Bacteria</taxon>
        <taxon>Bacillati</taxon>
        <taxon>Actinomycetota</taxon>
        <taxon>Actinomycetes</taxon>
        <taxon>Mycobacteriales</taxon>
        <taxon>Nocardiaceae</taxon>
        <taxon>Nocardia</taxon>
    </lineage>
</organism>
<keyword evidence="3" id="KW-1185">Reference proteome</keyword>
<dbReference type="CDD" id="cd00093">
    <property type="entry name" value="HTH_XRE"/>
    <property type="match status" value="1"/>
</dbReference>
<evidence type="ECO:0000259" key="1">
    <source>
        <dbReference type="PROSITE" id="PS50943"/>
    </source>
</evidence>
<dbReference type="RefSeq" id="WP_039778297.1">
    <property type="nucleotide sequence ID" value="NZ_JAAXOR010000001.1"/>
</dbReference>